<evidence type="ECO:0000313" key="2">
    <source>
        <dbReference type="Proteomes" id="UP000092993"/>
    </source>
</evidence>
<sequence length="61" mass="6686">MPCAALVDHVFAMIDDEGEANGQRRVDRRGDTYSLACHMLCGLTSHEVLCFDEAISSGWAL</sequence>
<proteinExistence type="predicted"/>
<reference evidence="1 2" key="1">
    <citation type="submission" date="2016-03" db="EMBL/GenBank/DDBJ databases">
        <title>Whole genome sequencing of Grifola frondosa 9006-11.</title>
        <authorList>
            <person name="Min B."/>
            <person name="Park H."/>
            <person name="Kim J.-G."/>
            <person name="Cho H."/>
            <person name="Oh Y.-L."/>
            <person name="Kong W.-S."/>
            <person name="Choi I.-G."/>
        </authorList>
    </citation>
    <scope>NUCLEOTIDE SEQUENCE [LARGE SCALE GENOMIC DNA]</scope>
    <source>
        <strain evidence="1 2">9006-11</strain>
    </source>
</reference>
<dbReference type="EMBL" id="LUGG01000017">
    <property type="protein sequence ID" value="OBZ69455.1"/>
    <property type="molecule type" value="Genomic_DNA"/>
</dbReference>
<evidence type="ECO:0000313" key="1">
    <source>
        <dbReference type="EMBL" id="OBZ69455.1"/>
    </source>
</evidence>
<accession>A0A1C7LXJ6</accession>
<gene>
    <name evidence="1" type="ORF">A0H81_10634</name>
</gene>
<name>A0A1C7LXJ6_GRIFR</name>
<organism evidence="1 2">
    <name type="scientific">Grifola frondosa</name>
    <name type="common">Maitake</name>
    <name type="synonym">Polyporus frondosus</name>
    <dbReference type="NCBI Taxonomy" id="5627"/>
    <lineage>
        <taxon>Eukaryota</taxon>
        <taxon>Fungi</taxon>
        <taxon>Dikarya</taxon>
        <taxon>Basidiomycota</taxon>
        <taxon>Agaricomycotina</taxon>
        <taxon>Agaricomycetes</taxon>
        <taxon>Polyporales</taxon>
        <taxon>Grifolaceae</taxon>
        <taxon>Grifola</taxon>
    </lineage>
</organism>
<dbReference type="Proteomes" id="UP000092993">
    <property type="component" value="Unassembled WGS sequence"/>
</dbReference>
<comment type="caution">
    <text evidence="1">The sequence shown here is derived from an EMBL/GenBank/DDBJ whole genome shotgun (WGS) entry which is preliminary data.</text>
</comment>
<dbReference type="AlphaFoldDB" id="A0A1C7LXJ6"/>
<protein>
    <submittedName>
        <fullName evidence="1">Uncharacterized protein</fullName>
    </submittedName>
</protein>
<keyword evidence="2" id="KW-1185">Reference proteome</keyword>